<comment type="caution">
    <text evidence="3">The sequence shown here is derived from an EMBL/GenBank/DDBJ whole genome shotgun (WGS) entry which is preliminary data.</text>
</comment>
<evidence type="ECO:0000256" key="2">
    <source>
        <dbReference type="SAM" id="Phobius"/>
    </source>
</evidence>
<dbReference type="AlphaFoldDB" id="A0ABD0J4M2"/>
<protein>
    <recommendedName>
        <fullName evidence="5">G-protein coupled receptors family 1 profile domain-containing protein</fullName>
    </recommendedName>
</protein>
<evidence type="ECO:0000256" key="1">
    <source>
        <dbReference type="SAM" id="MobiDB-lite"/>
    </source>
</evidence>
<feature type="region of interest" description="Disordered" evidence="1">
    <location>
        <begin position="98"/>
        <end position="167"/>
    </location>
</feature>
<feature type="compositionally biased region" description="Polar residues" evidence="1">
    <location>
        <begin position="16"/>
        <end position="32"/>
    </location>
</feature>
<dbReference type="Proteomes" id="UP001519460">
    <property type="component" value="Unassembled WGS sequence"/>
</dbReference>
<evidence type="ECO:0000313" key="4">
    <source>
        <dbReference type="Proteomes" id="UP001519460"/>
    </source>
</evidence>
<feature type="compositionally biased region" description="Basic and acidic residues" evidence="1">
    <location>
        <begin position="1"/>
        <end position="14"/>
    </location>
</feature>
<keyword evidence="4" id="KW-1185">Reference proteome</keyword>
<keyword evidence="2" id="KW-0472">Membrane</keyword>
<reference evidence="3 4" key="1">
    <citation type="journal article" date="2023" name="Sci. Data">
        <title>Genome assembly of the Korean intertidal mud-creeper Batillaria attramentaria.</title>
        <authorList>
            <person name="Patra A.K."/>
            <person name="Ho P.T."/>
            <person name="Jun S."/>
            <person name="Lee S.J."/>
            <person name="Kim Y."/>
            <person name="Won Y.J."/>
        </authorList>
    </citation>
    <scope>NUCLEOTIDE SEQUENCE [LARGE SCALE GENOMIC DNA]</scope>
    <source>
        <strain evidence="3">Wonlab-2016</strain>
    </source>
</reference>
<feature type="transmembrane region" description="Helical" evidence="2">
    <location>
        <begin position="845"/>
        <end position="866"/>
    </location>
</feature>
<feature type="compositionally biased region" description="Basic and acidic residues" evidence="1">
    <location>
        <begin position="137"/>
        <end position="155"/>
    </location>
</feature>
<feature type="transmembrane region" description="Helical" evidence="2">
    <location>
        <begin position="805"/>
        <end position="825"/>
    </location>
</feature>
<feature type="transmembrane region" description="Helical" evidence="2">
    <location>
        <begin position="383"/>
        <end position="401"/>
    </location>
</feature>
<evidence type="ECO:0008006" key="5">
    <source>
        <dbReference type="Google" id="ProtNLM"/>
    </source>
</evidence>
<gene>
    <name evidence="3" type="ORF">BaRGS_00038965</name>
</gene>
<dbReference type="PANTHER" id="PTHR46641:SF6">
    <property type="entry name" value="G-PROTEIN COUPLED RECEPTORS FAMILY 1 PROFILE DOMAIN-CONTAINING PROTEIN"/>
    <property type="match status" value="1"/>
</dbReference>
<proteinExistence type="predicted"/>
<keyword evidence="2" id="KW-0812">Transmembrane</keyword>
<feature type="region of interest" description="Disordered" evidence="1">
    <location>
        <begin position="1"/>
        <end position="50"/>
    </location>
</feature>
<organism evidence="3 4">
    <name type="scientific">Batillaria attramentaria</name>
    <dbReference type="NCBI Taxonomy" id="370345"/>
    <lineage>
        <taxon>Eukaryota</taxon>
        <taxon>Metazoa</taxon>
        <taxon>Spiralia</taxon>
        <taxon>Lophotrochozoa</taxon>
        <taxon>Mollusca</taxon>
        <taxon>Gastropoda</taxon>
        <taxon>Caenogastropoda</taxon>
        <taxon>Sorbeoconcha</taxon>
        <taxon>Cerithioidea</taxon>
        <taxon>Batillariidae</taxon>
        <taxon>Batillaria</taxon>
    </lineage>
</organism>
<feature type="region of interest" description="Disordered" evidence="1">
    <location>
        <begin position="512"/>
        <end position="557"/>
    </location>
</feature>
<accession>A0ABD0J4M2</accession>
<evidence type="ECO:0000313" key="3">
    <source>
        <dbReference type="EMBL" id="KAK7459693.1"/>
    </source>
</evidence>
<feature type="transmembrane region" description="Helical" evidence="2">
    <location>
        <begin position="341"/>
        <end position="363"/>
    </location>
</feature>
<keyword evidence="2" id="KW-1133">Transmembrane helix</keyword>
<feature type="compositionally biased region" description="Polar residues" evidence="1">
    <location>
        <begin position="542"/>
        <end position="557"/>
    </location>
</feature>
<name>A0ABD0J4M2_9CAEN</name>
<sequence length="933" mass="102481">LLPADHKQRADWSKSKAATEQTQYWKSVGQSVNHHRTQQDPDNTSHSVKRGLHNTSYSVQQDPVTSHGVKRDLQNTLHIVQRDLDNTSYSVQWSLHNTSHGVQQDPDNTSHSVHQDPENTSHSVQQDSVYTSHRVKRDLENTSHSEQWDHDKDLSDSSDPGVGDRRWPATKQTLFTSTTATPVTFFTSTPNRTFFAAEQAPISRHETIMTSSATGDAIDDVDIDDLVSSGRLWTLDSTVKKKSKPIVKQITQEGIVGRRSYKTFSKALRYASLPLILMGLVTNTIAFRVFRGMPTTVTNTYMMCLTFFDIAFLIFAISSSVLAGIFAALKPQVNHSQVLFLYIVHHYLILSARQVIVCTTAFMCLDRFLTLACPFKSMKLAVLRYPKLLILTVSVVIFLFNSHKLLKRETKNDAVTFPGTNQTSVAYLGYTQLYLDNRRLIDDLTIASSCLFQYLPLLVMTVSNISLVASLHKYSRRAGAAEIAIRGRCSQASRQVSTGIDRYSPYSSTSSFSTSLATHHDESGTCRSRGSKRTTDTRWTQDDGTTSDANGVEITTTSGSNGVKKTTTCCPNSVEKTTTCGSNGVQMTTTCGSNGVKTSCGSKSVEKTTTCSSNREEKTTMCASNGVKKTTTCGSNGVEKTTTCGSNGVEKTTTCGSDGVKTSCGSKSVDKTTTCSSNSVEMTTMCGSNGVEMTTTCASNGVEMTTTCASNGVEMTTTCASNSVEMTTTCASNGVEMTTTYGSNSVEKITTSNSVGWRQTPGTDERSSSTTNRIKNGSAAVVRPKKRNSRALQFFQLERHKSITVIVYSVLFLLLALPLALLPLLQRAAPQFNVFRREHYLFLAYLRTFPLLDIVSATINFFVFFIKGGAFRVGVYRTCRGCCRRHSRDGGRKRTLKIKQLTAVLGKDHVTGSTGRRGFSSVVLQGSYKLRHS</sequence>
<feature type="non-terminal residue" evidence="3">
    <location>
        <position position="1"/>
    </location>
</feature>
<feature type="compositionally biased region" description="Polar residues" evidence="1">
    <location>
        <begin position="754"/>
        <end position="775"/>
    </location>
</feature>
<feature type="transmembrane region" description="Helical" evidence="2">
    <location>
        <begin position="267"/>
        <end position="290"/>
    </location>
</feature>
<feature type="transmembrane region" description="Helical" evidence="2">
    <location>
        <begin position="310"/>
        <end position="329"/>
    </location>
</feature>
<dbReference type="PANTHER" id="PTHR46641">
    <property type="entry name" value="FMRFAMIDE RECEPTOR-RELATED"/>
    <property type="match status" value="1"/>
</dbReference>
<feature type="region of interest" description="Disordered" evidence="1">
    <location>
        <begin position="754"/>
        <end position="779"/>
    </location>
</feature>
<feature type="compositionally biased region" description="Polar residues" evidence="1">
    <location>
        <begin position="120"/>
        <end position="131"/>
    </location>
</feature>
<dbReference type="SUPFAM" id="SSF81321">
    <property type="entry name" value="Family A G protein-coupled receptor-like"/>
    <property type="match status" value="1"/>
</dbReference>
<dbReference type="EMBL" id="JACVVK020000656">
    <property type="protein sequence ID" value="KAK7459693.1"/>
    <property type="molecule type" value="Genomic_DNA"/>
</dbReference>
<dbReference type="Gene3D" id="1.20.1070.10">
    <property type="entry name" value="Rhodopsin 7-helix transmembrane proteins"/>
    <property type="match status" value="2"/>
</dbReference>
<feature type="compositionally biased region" description="Polar residues" evidence="1">
    <location>
        <begin position="98"/>
        <end position="112"/>
    </location>
</feature>
<dbReference type="InterPro" id="IPR052954">
    <property type="entry name" value="GPCR-Ligand_Int"/>
</dbReference>